<keyword evidence="1" id="KW-0472">Membrane</keyword>
<dbReference type="RefSeq" id="WP_353568122.1">
    <property type="nucleotide sequence ID" value="NZ_BAABRI010000019.1"/>
</dbReference>
<keyword evidence="3" id="KW-1185">Reference proteome</keyword>
<accession>A0ABP9UVX7</accession>
<sequence length="240" mass="26554">MPDPELIEIPVPAKRPEKPKGIVQLVAAWRDRRLLVALVLILIVTNAAVPIALVALLYRTQIVLVADEGGNLVVGPGLDFSDANKVHTTCAILATKALLDRNPTGFDTPELVNNLYFSDSLKQAEKELKDALPDLKLKSIHQKAEISKVDVVSVRQAGKIQIYYINVAGQVIRDGRVSGTPIREVDNFRIQFECWRNPRLTENGRYPLVVAKYSYLQLEPANPNSVRVPTETTSTDPAAR</sequence>
<dbReference type="Proteomes" id="UP001476282">
    <property type="component" value="Unassembled WGS sequence"/>
</dbReference>
<evidence type="ECO:0008006" key="4">
    <source>
        <dbReference type="Google" id="ProtNLM"/>
    </source>
</evidence>
<comment type="caution">
    <text evidence="2">The sequence shown here is derived from an EMBL/GenBank/DDBJ whole genome shotgun (WGS) entry which is preliminary data.</text>
</comment>
<evidence type="ECO:0000313" key="2">
    <source>
        <dbReference type="EMBL" id="GAA5484023.1"/>
    </source>
</evidence>
<feature type="transmembrane region" description="Helical" evidence="1">
    <location>
        <begin position="34"/>
        <end position="58"/>
    </location>
</feature>
<evidence type="ECO:0000256" key="1">
    <source>
        <dbReference type="SAM" id="Phobius"/>
    </source>
</evidence>
<protein>
    <recommendedName>
        <fullName evidence="4">Bacterial virulence protein VirB8 domain-containing protein</fullName>
    </recommendedName>
</protein>
<gene>
    <name evidence="2" type="ORF">Hsar01_03261</name>
</gene>
<name>A0ABP9UVX7_9BACT</name>
<keyword evidence="1" id="KW-1133">Transmembrane helix</keyword>
<reference evidence="2 3" key="1">
    <citation type="submission" date="2024-02" db="EMBL/GenBank/DDBJ databases">
        <title>Haloferula sargassicola NBRC 104335.</title>
        <authorList>
            <person name="Ichikawa N."/>
            <person name="Katano-Makiyama Y."/>
            <person name="Hidaka K."/>
        </authorList>
    </citation>
    <scope>NUCLEOTIDE SEQUENCE [LARGE SCALE GENOMIC DNA]</scope>
    <source>
        <strain evidence="2 3">NBRC 104335</strain>
    </source>
</reference>
<proteinExistence type="predicted"/>
<dbReference type="EMBL" id="BAABRI010000019">
    <property type="protein sequence ID" value="GAA5484023.1"/>
    <property type="molecule type" value="Genomic_DNA"/>
</dbReference>
<organism evidence="2 3">
    <name type="scientific">Haloferula sargassicola</name>
    <dbReference type="NCBI Taxonomy" id="490096"/>
    <lineage>
        <taxon>Bacteria</taxon>
        <taxon>Pseudomonadati</taxon>
        <taxon>Verrucomicrobiota</taxon>
        <taxon>Verrucomicrobiia</taxon>
        <taxon>Verrucomicrobiales</taxon>
        <taxon>Verrucomicrobiaceae</taxon>
        <taxon>Haloferula</taxon>
    </lineage>
</organism>
<evidence type="ECO:0000313" key="3">
    <source>
        <dbReference type="Proteomes" id="UP001476282"/>
    </source>
</evidence>
<keyword evidence="1" id="KW-0812">Transmembrane</keyword>